<dbReference type="InterPro" id="IPR013786">
    <property type="entry name" value="AcylCoA_DH/ox_N"/>
</dbReference>
<dbReference type="InterPro" id="IPR037069">
    <property type="entry name" value="AcylCoA_DH/ox_N_sf"/>
</dbReference>
<accession>A0ABV3U7Z2</accession>
<evidence type="ECO:0000256" key="2">
    <source>
        <dbReference type="ARBA" id="ARBA00009347"/>
    </source>
</evidence>
<comment type="caution">
    <text evidence="9">The sequence shown here is derived from an EMBL/GenBank/DDBJ whole genome shotgun (WGS) entry which is preliminary data.</text>
</comment>
<dbReference type="SUPFAM" id="SSF56645">
    <property type="entry name" value="Acyl-CoA dehydrogenase NM domain-like"/>
    <property type="match status" value="1"/>
</dbReference>
<dbReference type="PANTHER" id="PTHR43884:SF12">
    <property type="entry name" value="ISOVALERYL-COA DEHYDROGENASE, MITOCHONDRIAL-RELATED"/>
    <property type="match status" value="1"/>
</dbReference>
<dbReference type="Gene3D" id="2.40.110.10">
    <property type="entry name" value="Butyryl-CoA Dehydrogenase, subunit A, domain 2"/>
    <property type="match status" value="1"/>
</dbReference>
<dbReference type="Pfam" id="PF00441">
    <property type="entry name" value="Acyl-CoA_dh_1"/>
    <property type="match status" value="1"/>
</dbReference>
<organism evidence="9 10">
    <name type="scientific">Zhongshania guokunii</name>
    <dbReference type="NCBI Taxonomy" id="641783"/>
    <lineage>
        <taxon>Bacteria</taxon>
        <taxon>Pseudomonadati</taxon>
        <taxon>Pseudomonadota</taxon>
        <taxon>Gammaproteobacteria</taxon>
        <taxon>Cellvibrionales</taxon>
        <taxon>Spongiibacteraceae</taxon>
        <taxon>Zhongshania</taxon>
    </lineage>
</organism>
<dbReference type="Pfam" id="PF02771">
    <property type="entry name" value="Acyl-CoA_dh_N"/>
    <property type="match status" value="1"/>
</dbReference>
<evidence type="ECO:0000259" key="6">
    <source>
        <dbReference type="Pfam" id="PF00441"/>
    </source>
</evidence>
<dbReference type="InterPro" id="IPR009075">
    <property type="entry name" value="AcylCo_DH/oxidase_C"/>
</dbReference>
<evidence type="ECO:0000259" key="8">
    <source>
        <dbReference type="Pfam" id="PF02771"/>
    </source>
</evidence>
<evidence type="ECO:0000313" key="9">
    <source>
        <dbReference type="EMBL" id="MEX1669605.1"/>
    </source>
</evidence>
<evidence type="ECO:0000256" key="3">
    <source>
        <dbReference type="ARBA" id="ARBA00022630"/>
    </source>
</evidence>
<dbReference type="InterPro" id="IPR036250">
    <property type="entry name" value="AcylCo_DH-like_C"/>
</dbReference>
<dbReference type="Gene3D" id="1.20.140.10">
    <property type="entry name" value="Butyryl-CoA Dehydrogenase, subunit A, domain 3"/>
    <property type="match status" value="1"/>
</dbReference>
<feature type="domain" description="Acyl-CoA dehydrogenase/oxidase C-terminal" evidence="6">
    <location>
        <begin position="226"/>
        <end position="374"/>
    </location>
</feature>
<dbReference type="SUPFAM" id="SSF47203">
    <property type="entry name" value="Acyl-CoA dehydrogenase C-terminal domain-like"/>
    <property type="match status" value="1"/>
</dbReference>
<reference evidence="9 10" key="1">
    <citation type="journal article" date="2011" name="Int. J. Syst. Evol. Microbiol.">
        <title>Zhongshania antarctica gen. nov., sp. nov. and Zhongshania guokunii sp. nov., gammaproteobacteria respectively isolated from coastal attached (fast) ice and surface seawater of the Antarctic.</title>
        <authorList>
            <person name="Li H.J."/>
            <person name="Zhang X.Y."/>
            <person name="Chen C.X."/>
            <person name="Zhang Y.J."/>
            <person name="Gao Z.M."/>
            <person name="Yu Y."/>
            <person name="Chen X.L."/>
            <person name="Chen B."/>
            <person name="Zhang Y.Z."/>
        </authorList>
    </citation>
    <scope>NUCLEOTIDE SEQUENCE [LARGE SCALE GENOMIC DNA]</scope>
    <source>
        <strain evidence="9 10">ZS6-22T</strain>
    </source>
</reference>
<evidence type="ECO:0000256" key="1">
    <source>
        <dbReference type="ARBA" id="ARBA00001974"/>
    </source>
</evidence>
<dbReference type="RefSeq" id="WP_368381873.1">
    <property type="nucleotide sequence ID" value="NZ_JBFRYA010000009.1"/>
</dbReference>
<dbReference type="PANTHER" id="PTHR43884">
    <property type="entry name" value="ACYL-COA DEHYDROGENASE"/>
    <property type="match status" value="1"/>
</dbReference>
<dbReference type="InterPro" id="IPR009100">
    <property type="entry name" value="AcylCoA_DH/oxidase_NM_dom_sf"/>
</dbReference>
<keyword evidence="5" id="KW-0560">Oxidoreductase</keyword>
<evidence type="ECO:0000313" key="10">
    <source>
        <dbReference type="Proteomes" id="UP001557485"/>
    </source>
</evidence>
<keyword evidence="3 5" id="KW-0285">Flavoprotein</keyword>
<feature type="domain" description="Acyl-CoA dehydrogenase/oxidase N-terminal" evidence="8">
    <location>
        <begin position="7"/>
        <end position="117"/>
    </location>
</feature>
<dbReference type="Gene3D" id="1.10.540.10">
    <property type="entry name" value="Acyl-CoA dehydrogenase/oxidase, N-terminal domain"/>
    <property type="match status" value="1"/>
</dbReference>
<dbReference type="Proteomes" id="UP001557485">
    <property type="component" value="Unassembled WGS sequence"/>
</dbReference>
<keyword evidence="4 5" id="KW-0274">FAD</keyword>
<keyword evidence="10" id="KW-1185">Reference proteome</keyword>
<gene>
    <name evidence="9" type="ORF">AB4876_11850</name>
</gene>
<dbReference type="InterPro" id="IPR006091">
    <property type="entry name" value="Acyl-CoA_Oxase/DH_mid-dom"/>
</dbReference>
<evidence type="ECO:0000256" key="4">
    <source>
        <dbReference type="ARBA" id="ARBA00022827"/>
    </source>
</evidence>
<comment type="similarity">
    <text evidence="2 5">Belongs to the acyl-CoA dehydrogenase family.</text>
</comment>
<dbReference type="InterPro" id="IPR046373">
    <property type="entry name" value="Acyl-CoA_Oxase/DH_mid-dom_sf"/>
</dbReference>
<evidence type="ECO:0000256" key="5">
    <source>
        <dbReference type="RuleBase" id="RU362125"/>
    </source>
</evidence>
<comment type="cofactor">
    <cofactor evidence="1 5">
        <name>FAD</name>
        <dbReference type="ChEBI" id="CHEBI:57692"/>
    </cofactor>
</comment>
<dbReference type="EMBL" id="JBFRYA010000009">
    <property type="protein sequence ID" value="MEX1669605.1"/>
    <property type="molecule type" value="Genomic_DNA"/>
</dbReference>
<dbReference type="PROSITE" id="PS00073">
    <property type="entry name" value="ACYL_COA_DH_2"/>
    <property type="match status" value="1"/>
</dbReference>
<evidence type="ECO:0000259" key="7">
    <source>
        <dbReference type="Pfam" id="PF02770"/>
    </source>
</evidence>
<name>A0ABV3U7Z2_9GAMM</name>
<sequence>MRAVFREDHEMFRDVARRFIDKEIVPYLDEWEKAGIVPKEIWQKAGKAGLLCSCVSEEFGGPGGDYGHSAVMIEELARVNATAIGFTTHSEIVANYFVAYGNSEQNAKWLPGMVSGDTIGVIAMSEPGVGSDLRSIRTMARREGDEYIISGQKTFITNGGNADLVVLACKLDPASRDLTLICVETDRPGFSKGRLLDKIGLKGQDTSELFFDDVRVPVGNRLGEENQGFNYLTHQLAWERLIIGIRAAASVHSLLDDTIQYTIDRKVFGKTVFDFQNTRFKLAEVKAKATMLRAFIDSCLNKVMAGELSGDEAAMAKLMGSEMQGQLLDELLQLHGGYGFMTEYRISRAWVDARVARIYGGTSEIMKEIISRSLKPQ</sequence>
<protein>
    <submittedName>
        <fullName evidence="9">Acyl-CoA dehydrogenase family protein</fullName>
    </submittedName>
</protein>
<feature type="domain" description="Acyl-CoA oxidase/dehydrogenase middle" evidence="7">
    <location>
        <begin position="122"/>
        <end position="214"/>
    </location>
</feature>
<dbReference type="InterPro" id="IPR006089">
    <property type="entry name" value="Acyl-CoA_DH_CS"/>
</dbReference>
<dbReference type="Pfam" id="PF02770">
    <property type="entry name" value="Acyl-CoA_dh_M"/>
    <property type="match status" value="1"/>
</dbReference>
<proteinExistence type="inferred from homology"/>